<accession>A0A5P2BG65</accession>
<proteinExistence type="predicted"/>
<dbReference type="OrthoDB" id="4321110at2"/>
<reference evidence="3 4" key="1">
    <citation type="submission" date="2018-05" db="EMBL/GenBank/DDBJ databases">
        <title>Streptomyces venezuelae.</title>
        <authorList>
            <person name="Kim W."/>
            <person name="Lee N."/>
            <person name="Cho B.-K."/>
        </authorList>
    </citation>
    <scope>NUCLEOTIDE SEQUENCE [LARGE SCALE GENOMIC DNA]</scope>
    <source>
        <strain evidence="3 4">ATCC 14583</strain>
    </source>
</reference>
<keyword evidence="4" id="KW-1185">Reference proteome</keyword>
<dbReference type="EMBL" id="CP029193">
    <property type="protein sequence ID" value="QES27349.1"/>
    <property type="molecule type" value="Genomic_DNA"/>
</dbReference>
<protein>
    <recommendedName>
        <fullName evidence="5">Secreted protein</fullName>
    </recommendedName>
</protein>
<gene>
    <name evidence="3" type="ORF">DEJ47_13590</name>
</gene>
<dbReference type="Proteomes" id="UP000323046">
    <property type="component" value="Chromosome"/>
</dbReference>
<dbReference type="PROSITE" id="PS51318">
    <property type="entry name" value="TAT"/>
    <property type="match status" value="1"/>
</dbReference>
<organism evidence="3 4">
    <name type="scientific">Streptomyces venezuelae</name>
    <dbReference type="NCBI Taxonomy" id="54571"/>
    <lineage>
        <taxon>Bacteria</taxon>
        <taxon>Bacillati</taxon>
        <taxon>Actinomycetota</taxon>
        <taxon>Actinomycetes</taxon>
        <taxon>Kitasatosporales</taxon>
        <taxon>Streptomycetaceae</taxon>
        <taxon>Streptomyces</taxon>
    </lineage>
</organism>
<evidence type="ECO:0000313" key="3">
    <source>
        <dbReference type="EMBL" id="QES27349.1"/>
    </source>
</evidence>
<evidence type="ECO:0008006" key="5">
    <source>
        <dbReference type="Google" id="ProtNLM"/>
    </source>
</evidence>
<keyword evidence="2" id="KW-0732">Signal</keyword>
<dbReference type="AlphaFoldDB" id="A0A5P2BG65"/>
<name>A0A5P2BG65_STRVZ</name>
<evidence type="ECO:0000256" key="2">
    <source>
        <dbReference type="SAM" id="SignalP"/>
    </source>
</evidence>
<dbReference type="InterPro" id="IPR006311">
    <property type="entry name" value="TAT_signal"/>
</dbReference>
<feature type="signal peptide" evidence="2">
    <location>
        <begin position="1"/>
        <end position="37"/>
    </location>
</feature>
<sequence>MSSGRGTGRIRRRLTLGTAVLAAAVLLALAGPGTSSAQAVDGLCAGRKVRTLPFSTGRVDVFKSRGYVCAVAVAKRTGARKSMSVSVKARGGRPARDKGRYSHHAGPVTVHAGHRCVWVKGRISGRGVSSGWILC</sequence>
<evidence type="ECO:0000313" key="4">
    <source>
        <dbReference type="Proteomes" id="UP000323046"/>
    </source>
</evidence>
<feature type="region of interest" description="Disordered" evidence="1">
    <location>
        <begin position="84"/>
        <end position="104"/>
    </location>
</feature>
<feature type="chain" id="PRO_5024863036" description="Secreted protein" evidence="2">
    <location>
        <begin position="38"/>
        <end position="135"/>
    </location>
</feature>
<evidence type="ECO:0000256" key="1">
    <source>
        <dbReference type="SAM" id="MobiDB-lite"/>
    </source>
</evidence>